<dbReference type="InterPro" id="IPR005475">
    <property type="entry name" value="Transketolase-like_Pyr-bd"/>
</dbReference>
<dbReference type="PANTHER" id="PTHR43522:SF5">
    <property type="entry name" value="TRANSKETOLASE"/>
    <property type="match status" value="1"/>
</dbReference>
<sequence>MSVRMLIVDAVQNAKAGHPGMALGMAEVGYHLCRHVMRYNPKNPKWFNRDRFVLSAGHGCLLQYACLHLAGIQSVQTNCSYFFMTGPLGQGVANAVDFALAEAHLSARFNKPDAVVVDHRTNPAFSPFQVKTLIGKLSRKEGTSKAHHGTFDEDDYQSMKEKVKWNDREPFHVWPMSDAVDATRGYSEKCLSHLVKVLPGLIGGSADLASSNKVYLKGYKDFQSHSPEGRNIRYGVREHAMAAISNGIAWHGSGLIPFAATFLVFSDYMKNAMRLSALSHAGVVYVMTHDSIGLGEDGPTHQPVEHLCGLRAIPWMLVFRPADGNETAGAYRVAIRNREAPSVIALSRQKVLANLEGTSSDGVEASGYIVSDNSGDGGLPEIILIGTGSELCLCEASAEELRNEGWGVRVVSLVCWRLFDAQSKGLET</sequence>
<dbReference type="GO" id="GO:0004802">
    <property type="term" value="F:transketolase activity"/>
    <property type="evidence" value="ECO:0007669"/>
    <property type="project" value="UniProtKB-EC"/>
</dbReference>
<comment type="similarity">
    <text evidence="4">Belongs to the transketolase family.</text>
</comment>
<comment type="caution">
    <text evidence="12">The sequence shown here is derived from an EMBL/GenBank/DDBJ whole genome shotgun (WGS) entry which is preliminary data.</text>
</comment>
<dbReference type="SUPFAM" id="SSF52922">
    <property type="entry name" value="TK C-terminal domain-like"/>
    <property type="match status" value="1"/>
</dbReference>
<name>A0AAV9E3Y3_ACOCL</name>
<organism evidence="12 13">
    <name type="scientific">Acorus calamus</name>
    <name type="common">Sweet flag</name>
    <dbReference type="NCBI Taxonomy" id="4465"/>
    <lineage>
        <taxon>Eukaryota</taxon>
        <taxon>Viridiplantae</taxon>
        <taxon>Streptophyta</taxon>
        <taxon>Embryophyta</taxon>
        <taxon>Tracheophyta</taxon>
        <taxon>Spermatophyta</taxon>
        <taxon>Magnoliopsida</taxon>
        <taxon>Liliopsida</taxon>
        <taxon>Acoraceae</taxon>
        <taxon>Acorus</taxon>
    </lineage>
</organism>
<dbReference type="Gene3D" id="3.40.50.970">
    <property type="match status" value="2"/>
</dbReference>
<dbReference type="EC" id="2.2.1.1" evidence="5"/>
<evidence type="ECO:0000256" key="7">
    <source>
        <dbReference type="ARBA" id="ARBA00022723"/>
    </source>
</evidence>
<dbReference type="EMBL" id="JAUJYO010000009">
    <property type="protein sequence ID" value="KAK1308383.1"/>
    <property type="molecule type" value="Genomic_DNA"/>
</dbReference>
<evidence type="ECO:0000256" key="3">
    <source>
        <dbReference type="ARBA" id="ARBA00001964"/>
    </source>
</evidence>
<dbReference type="AlphaFoldDB" id="A0AAV9E3Y3"/>
<dbReference type="CDD" id="cd07033">
    <property type="entry name" value="TPP_PYR_DXS_TK_like"/>
    <property type="match status" value="1"/>
</dbReference>
<keyword evidence="8" id="KW-0460">Magnesium</keyword>
<protein>
    <recommendedName>
        <fullName evidence="5">transketolase</fullName>
        <ecNumber evidence="5">2.2.1.1</ecNumber>
    </recommendedName>
</protein>
<dbReference type="SUPFAM" id="SSF52518">
    <property type="entry name" value="Thiamin diphosphate-binding fold (THDP-binding)"/>
    <property type="match status" value="2"/>
</dbReference>
<dbReference type="InterPro" id="IPR033247">
    <property type="entry name" value="Transketolase_fam"/>
</dbReference>
<dbReference type="GO" id="GO:0046872">
    <property type="term" value="F:metal ion binding"/>
    <property type="evidence" value="ECO:0007669"/>
    <property type="project" value="UniProtKB-KW"/>
</dbReference>
<evidence type="ECO:0000256" key="10">
    <source>
        <dbReference type="ARBA" id="ARBA00049473"/>
    </source>
</evidence>
<dbReference type="GO" id="GO:0006098">
    <property type="term" value="P:pentose-phosphate shunt"/>
    <property type="evidence" value="ECO:0007669"/>
    <property type="project" value="TreeGrafter"/>
</dbReference>
<evidence type="ECO:0000256" key="5">
    <source>
        <dbReference type="ARBA" id="ARBA00013152"/>
    </source>
</evidence>
<keyword evidence="9" id="KW-0786">Thiamine pyrophosphate</keyword>
<keyword evidence="6" id="KW-0808">Transferase</keyword>
<reference evidence="12" key="2">
    <citation type="submission" date="2023-06" db="EMBL/GenBank/DDBJ databases">
        <authorList>
            <person name="Ma L."/>
            <person name="Liu K.-W."/>
            <person name="Li Z."/>
            <person name="Hsiao Y.-Y."/>
            <person name="Qi Y."/>
            <person name="Fu T."/>
            <person name="Tang G."/>
            <person name="Zhang D."/>
            <person name="Sun W.-H."/>
            <person name="Liu D.-K."/>
            <person name="Li Y."/>
            <person name="Chen G.-Z."/>
            <person name="Liu X.-D."/>
            <person name="Liao X.-Y."/>
            <person name="Jiang Y.-T."/>
            <person name="Yu X."/>
            <person name="Hao Y."/>
            <person name="Huang J."/>
            <person name="Zhao X.-W."/>
            <person name="Ke S."/>
            <person name="Chen Y.-Y."/>
            <person name="Wu W.-L."/>
            <person name="Hsu J.-L."/>
            <person name="Lin Y.-F."/>
            <person name="Huang M.-D."/>
            <person name="Li C.-Y."/>
            <person name="Huang L."/>
            <person name="Wang Z.-W."/>
            <person name="Zhao X."/>
            <person name="Zhong W.-Y."/>
            <person name="Peng D.-H."/>
            <person name="Ahmad S."/>
            <person name="Lan S."/>
            <person name="Zhang J.-S."/>
            <person name="Tsai W.-C."/>
            <person name="Van De Peer Y."/>
            <person name="Liu Z.-J."/>
        </authorList>
    </citation>
    <scope>NUCLEOTIDE SEQUENCE</scope>
    <source>
        <strain evidence="12">CP</strain>
        <tissue evidence="12">Leaves</tissue>
    </source>
</reference>
<feature type="domain" description="Transketolase-like pyrimidine-binding" evidence="11">
    <location>
        <begin position="181"/>
        <end position="354"/>
    </location>
</feature>
<evidence type="ECO:0000256" key="1">
    <source>
        <dbReference type="ARBA" id="ARBA00001941"/>
    </source>
</evidence>
<comment type="catalytic activity">
    <reaction evidence="10">
        <text>D-sedoheptulose 7-phosphate + D-glyceraldehyde 3-phosphate = aldehydo-D-ribose 5-phosphate + D-xylulose 5-phosphate</text>
        <dbReference type="Rhea" id="RHEA:10508"/>
        <dbReference type="ChEBI" id="CHEBI:57483"/>
        <dbReference type="ChEBI" id="CHEBI:57737"/>
        <dbReference type="ChEBI" id="CHEBI:58273"/>
        <dbReference type="ChEBI" id="CHEBI:59776"/>
        <dbReference type="EC" id="2.2.1.1"/>
    </reaction>
</comment>
<dbReference type="SMART" id="SM00861">
    <property type="entry name" value="Transket_pyr"/>
    <property type="match status" value="1"/>
</dbReference>
<dbReference type="PANTHER" id="PTHR43522">
    <property type="entry name" value="TRANSKETOLASE"/>
    <property type="match status" value="1"/>
</dbReference>
<evidence type="ECO:0000313" key="13">
    <source>
        <dbReference type="Proteomes" id="UP001180020"/>
    </source>
</evidence>
<keyword evidence="7" id="KW-0479">Metal-binding</keyword>
<dbReference type="FunFam" id="3.40.50.970:FF:000003">
    <property type="entry name" value="Transketolase"/>
    <property type="match status" value="1"/>
</dbReference>
<reference evidence="12" key="1">
    <citation type="journal article" date="2023" name="Nat. Commun.">
        <title>Diploid and tetraploid genomes of Acorus and the evolution of monocots.</title>
        <authorList>
            <person name="Ma L."/>
            <person name="Liu K.W."/>
            <person name="Li Z."/>
            <person name="Hsiao Y.Y."/>
            <person name="Qi Y."/>
            <person name="Fu T."/>
            <person name="Tang G.D."/>
            <person name="Zhang D."/>
            <person name="Sun W.H."/>
            <person name="Liu D.K."/>
            <person name="Li Y."/>
            <person name="Chen G.Z."/>
            <person name="Liu X.D."/>
            <person name="Liao X.Y."/>
            <person name="Jiang Y.T."/>
            <person name="Yu X."/>
            <person name="Hao Y."/>
            <person name="Huang J."/>
            <person name="Zhao X.W."/>
            <person name="Ke S."/>
            <person name="Chen Y.Y."/>
            <person name="Wu W.L."/>
            <person name="Hsu J.L."/>
            <person name="Lin Y.F."/>
            <person name="Huang M.D."/>
            <person name="Li C.Y."/>
            <person name="Huang L."/>
            <person name="Wang Z.W."/>
            <person name="Zhao X."/>
            <person name="Zhong W.Y."/>
            <person name="Peng D.H."/>
            <person name="Ahmad S."/>
            <person name="Lan S."/>
            <person name="Zhang J.S."/>
            <person name="Tsai W.C."/>
            <person name="Van de Peer Y."/>
            <person name="Liu Z.J."/>
        </authorList>
    </citation>
    <scope>NUCLEOTIDE SEQUENCE</scope>
    <source>
        <strain evidence="12">CP</strain>
    </source>
</reference>
<evidence type="ECO:0000256" key="2">
    <source>
        <dbReference type="ARBA" id="ARBA00001946"/>
    </source>
</evidence>
<dbReference type="Pfam" id="PF02779">
    <property type="entry name" value="Transket_pyr"/>
    <property type="match status" value="1"/>
</dbReference>
<dbReference type="InterPro" id="IPR009014">
    <property type="entry name" value="Transketo_C/PFOR_II"/>
</dbReference>
<dbReference type="Gene3D" id="3.40.50.920">
    <property type="match status" value="1"/>
</dbReference>
<comment type="cofactor">
    <cofactor evidence="1">
        <name>Co(2+)</name>
        <dbReference type="ChEBI" id="CHEBI:48828"/>
    </cofactor>
</comment>
<dbReference type="InterPro" id="IPR055152">
    <property type="entry name" value="Transketolase-like_C_2"/>
</dbReference>
<comment type="cofactor">
    <cofactor evidence="3">
        <name>thiamine diphosphate</name>
        <dbReference type="ChEBI" id="CHEBI:58937"/>
    </cofactor>
</comment>
<dbReference type="InterPro" id="IPR005474">
    <property type="entry name" value="Transketolase_N"/>
</dbReference>
<dbReference type="GO" id="GO:0005829">
    <property type="term" value="C:cytosol"/>
    <property type="evidence" value="ECO:0007669"/>
    <property type="project" value="TreeGrafter"/>
</dbReference>
<evidence type="ECO:0000256" key="6">
    <source>
        <dbReference type="ARBA" id="ARBA00022679"/>
    </source>
</evidence>
<comment type="cofactor">
    <cofactor evidence="2">
        <name>Mg(2+)</name>
        <dbReference type="ChEBI" id="CHEBI:18420"/>
    </cofactor>
</comment>
<proteinExistence type="inferred from homology"/>
<evidence type="ECO:0000256" key="8">
    <source>
        <dbReference type="ARBA" id="ARBA00022842"/>
    </source>
</evidence>
<dbReference type="InterPro" id="IPR029061">
    <property type="entry name" value="THDP-binding"/>
</dbReference>
<evidence type="ECO:0000256" key="9">
    <source>
        <dbReference type="ARBA" id="ARBA00023052"/>
    </source>
</evidence>
<evidence type="ECO:0000313" key="12">
    <source>
        <dbReference type="EMBL" id="KAK1308383.1"/>
    </source>
</evidence>
<dbReference type="Pfam" id="PF22613">
    <property type="entry name" value="Transketolase_C_1"/>
    <property type="match status" value="1"/>
</dbReference>
<dbReference type="Proteomes" id="UP001180020">
    <property type="component" value="Unassembled WGS sequence"/>
</dbReference>
<gene>
    <name evidence="12" type="ORF">QJS10_CPA09g01770</name>
</gene>
<dbReference type="Pfam" id="PF00456">
    <property type="entry name" value="Transketolase_N"/>
    <property type="match status" value="2"/>
</dbReference>
<evidence type="ECO:0000259" key="11">
    <source>
        <dbReference type="SMART" id="SM00861"/>
    </source>
</evidence>
<evidence type="ECO:0000256" key="4">
    <source>
        <dbReference type="ARBA" id="ARBA00007131"/>
    </source>
</evidence>
<accession>A0AAV9E3Y3</accession>
<keyword evidence="13" id="KW-1185">Reference proteome</keyword>